<feature type="region of interest" description="Disordered" evidence="1">
    <location>
        <begin position="144"/>
        <end position="164"/>
    </location>
</feature>
<proteinExistence type="predicted"/>
<gene>
    <name evidence="2" type="ORF">CLCR_03680</name>
</gene>
<name>A0A1C1CGR1_9EURO</name>
<dbReference type="Proteomes" id="UP000094526">
    <property type="component" value="Unassembled WGS sequence"/>
</dbReference>
<dbReference type="EMBL" id="LGRB01000013">
    <property type="protein sequence ID" value="OCT47688.1"/>
    <property type="molecule type" value="Genomic_DNA"/>
</dbReference>
<dbReference type="eggNOG" id="ENOG502SWUY">
    <property type="taxonomic scope" value="Eukaryota"/>
</dbReference>
<protein>
    <submittedName>
        <fullName evidence="2">Uncharacterized protein</fullName>
    </submittedName>
</protein>
<reference evidence="3" key="1">
    <citation type="submission" date="2015-07" db="EMBL/GenBank/DDBJ databases">
        <authorList>
            <person name="Teixeira M.M."/>
            <person name="Souza R.C."/>
            <person name="Almeida L.G."/>
            <person name="Vicente V.A."/>
            <person name="de Hoog S."/>
            <person name="Bocca A.L."/>
            <person name="de Almeida S.R."/>
            <person name="Vasconcelos A.T."/>
            <person name="Felipe M.S."/>
        </authorList>
    </citation>
    <scope>NUCLEOTIDE SEQUENCE [LARGE SCALE GENOMIC DNA]</scope>
    <source>
        <strain evidence="3">KSF</strain>
    </source>
</reference>
<dbReference type="OrthoDB" id="2898509at2759"/>
<accession>A0A1C1CGR1</accession>
<dbReference type="VEuPathDB" id="FungiDB:CLCR_03680"/>
<evidence type="ECO:0000313" key="2">
    <source>
        <dbReference type="EMBL" id="OCT47688.1"/>
    </source>
</evidence>
<dbReference type="AlphaFoldDB" id="A0A1C1CGR1"/>
<dbReference type="STRING" id="86049.A0A1C1CGR1"/>
<organism evidence="2 3">
    <name type="scientific">Cladophialophora carrionii</name>
    <dbReference type="NCBI Taxonomy" id="86049"/>
    <lineage>
        <taxon>Eukaryota</taxon>
        <taxon>Fungi</taxon>
        <taxon>Dikarya</taxon>
        <taxon>Ascomycota</taxon>
        <taxon>Pezizomycotina</taxon>
        <taxon>Eurotiomycetes</taxon>
        <taxon>Chaetothyriomycetidae</taxon>
        <taxon>Chaetothyriales</taxon>
        <taxon>Herpotrichiellaceae</taxon>
        <taxon>Cladophialophora</taxon>
    </lineage>
</organism>
<comment type="caution">
    <text evidence="2">The sequence shown here is derived from an EMBL/GenBank/DDBJ whole genome shotgun (WGS) entry which is preliminary data.</text>
</comment>
<keyword evidence="3" id="KW-1185">Reference proteome</keyword>
<evidence type="ECO:0000256" key="1">
    <source>
        <dbReference type="SAM" id="MobiDB-lite"/>
    </source>
</evidence>
<sequence>MGVQDCVRFDPDDYRSKVQGYDDQQLQKKEVVLIRTLYSSTAGVISGVVMAPGTGGASLIGSVAGGRVMQLVEHKLAVVRTELMRRGMPLHQKTTRDQAIPAATGSVAGAMGLFSGVEGHLVGTAAGAAANLVGVETQPLDRVQTAPNRPVDQESSSFQKLRRSLTETASSKARSLQYPFSSEDKVLFRQYDNILERKKTLEGRYQQLRVSTLGAAGEKWYWYVIDHHPCVRQRA</sequence>
<dbReference type="VEuPathDB" id="FungiDB:G647_04653"/>
<evidence type="ECO:0000313" key="3">
    <source>
        <dbReference type="Proteomes" id="UP000094526"/>
    </source>
</evidence>